<dbReference type="RefSeq" id="WP_169262402.1">
    <property type="nucleotide sequence ID" value="NZ_WTVQ01000056.1"/>
</dbReference>
<feature type="transmembrane region" description="Helical" evidence="4">
    <location>
        <begin position="147"/>
        <end position="168"/>
    </location>
</feature>
<feature type="transmembrane region" description="Helical" evidence="4">
    <location>
        <begin position="225"/>
        <end position="244"/>
    </location>
</feature>
<dbReference type="Gene3D" id="1.25.40.10">
    <property type="entry name" value="Tetratricopeptide repeat domain"/>
    <property type="match status" value="3"/>
</dbReference>
<keyword evidence="4" id="KW-1133">Transmembrane helix</keyword>
<feature type="transmembrane region" description="Helical" evidence="4">
    <location>
        <begin position="333"/>
        <end position="353"/>
    </location>
</feature>
<dbReference type="PROSITE" id="PS50005">
    <property type="entry name" value="TPR"/>
    <property type="match status" value="2"/>
</dbReference>
<feature type="repeat" description="TPR" evidence="3">
    <location>
        <begin position="428"/>
        <end position="461"/>
    </location>
</feature>
<proteinExistence type="predicted"/>
<dbReference type="PANTHER" id="PTHR44227">
    <property type="match status" value="1"/>
</dbReference>
<gene>
    <name evidence="5" type="ORF">GPA25_21190</name>
</gene>
<comment type="caution">
    <text evidence="5">The sequence shown here is derived from an EMBL/GenBank/DDBJ whole genome shotgun (WGS) entry which is preliminary data.</text>
</comment>
<keyword evidence="6" id="KW-1185">Reference proteome</keyword>
<keyword evidence="4" id="KW-0812">Transmembrane</keyword>
<protein>
    <submittedName>
        <fullName evidence="5">Tetratricopeptide repeat protein</fullName>
    </submittedName>
</protein>
<dbReference type="SUPFAM" id="SSF48452">
    <property type="entry name" value="TPR-like"/>
    <property type="match status" value="2"/>
</dbReference>
<dbReference type="InterPro" id="IPR011990">
    <property type="entry name" value="TPR-like_helical_dom_sf"/>
</dbReference>
<sequence length="683" mass="74300">MTNTARPLLRAVLVLLLLGLIALAYHEAPQNGFHLDDANNIVTHGPIHMTEFSVDALARAAREGALPQRSLANVSFALDWWRGGGGPSTFQITNILIHAATALAVLALILQLLRRNGAPPTQAWLAATAATAAWAVHPIQVQAVTYIVQRMASLAALFILIAVVAYVHGRQTQRGRIWYPIAVIAAVAAWLSKENAYILPALLLLAEYTLCREPAQRLRSKLDRLVLALPVVLIAYVVIDIALLRGPLWQYLATGYANRDFTLGERLLTQPRVIFFHLGQILWPLPERFSIEHDFPLSRSLWHPWTTPLAIAGLFAWIAGGAWLALRSTVPVAGFLLLWIPATLAIESSVVALEIVFEHRMYLASAGLAGLLALALQRLARTGHAHGAVLLSLGLVAGLLYATLSRVPVWRNPVTLYEHAANHAPQSPRAWGNLATAYETENRSNEAIAAYSRALDLAPRSAIAYLNRGSSYRKIGRPADAAADYRRFIALEPQDFRGHYALGALLLASGEYAGAETSLQRALALAAHSPLPLMALARLYVETDRPESAINALREARSRDPAVADIGYFDLLGIANARTGRFDAAVAAFTAILRADPTQSQALLNRAYAYLRQGQPLAALADFDHSVARRPNDAHAQYGRAESLNALGREKEALDAALSALAIEPGHARARHLAAELSRHSRD</sequence>
<feature type="transmembrane region" description="Helical" evidence="4">
    <location>
        <begin position="122"/>
        <end position="141"/>
    </location>
</feature>
<dbReference type="Pfam" id="PF13181">
    <property type="entry name" value="TPR_8"/>
    <property type="match status" value="1"/>
</dbReference>
<evidence type="ECO:0000256" key="1">
    <source>
        <dbReference type="ARBA" id="ARBA00022737"/>
    </source>
</evidence>
<accession>A0ABX1QFV2</accession>
<name>A0ABX1QFV2_9RHOO</name>
<evidence type="ECO:0000256" key="2">
    <source>
        <dbReference type="ARBA" id="ARBA00022803"/>
    </source>
</evidence>
<dbReference type="InterPro" id="IPR052346">
    <property type="entry name" value="O-mannosyl-transferase_TMTC"/>
</dbReference>
<keyword evidence="2 3" id="KW-0802">TPR repeat</keyword>
<dbReference type="EMBL" id="WTVQ01000056">
    <property type="protein sequence ID" value="NMG77274.1"/>
    <property type="molecule type" value="Genomic_DNA"/>
</dbReference>
<reference evidence="5 6" key="1">
    <citation type="submission" date="2019-12" db="EMBL/GenBank/DDBJ databases">
        <title>Comparative genomics gives insights into the taxonomy of the Azoarcus-Aromatoleum group and reveals separate origins of nif in the plant-associated Azoarcus and non-plant-associated Aromatoleum sub-groups.</title>
        <authorList>
            <person name="Lafos M."/>
            <person name="Maluk M."/>
            <person name="Batista M."/>
            <person name="Junghare M."/>
            <person name="Carmona M."/>
            <person name="Faoro H."/>
            <person name="Cruz L.M."/>
            <person name="Battistoni F."/>
            <person name="De Souza E."/>
            <person name="Pedrosa F."/>
            <person name="Chen W.-M."/>
            <person name="Poole P.S."/>
            <person name="Dixon R.A."/>
            <person name="James E.K."/>
        </authorList>
    </citation>
    <scope>NUCLEOTIDE SEQUENCE [LARGE SCALE GENOMIC DNA]</scope>
    <source>
        <strain evidence="5 6">22Lin</strain>
    </source>
</reference>
<dbReference type="Proteomes" id="UP000648984">
    <property type="component" value="Unassembled WGS sequence"/>
</dbReference>
<keyword evidence="4" id="KW-0472">Membrane</keyword>
<evidence type="ECO:0000313" key="6">
    <source>
        <dbReference type="Proteomes" id="UP000648984"/>
    </source>
</evidence>
<feature type="transmembrane region" description="Helical" evidence="4">
    <location>
        <begin position="388"/>
        <end position="404"/>
    </location>
</feature>
<feature type="transmembrane region" description="Helical" evidence="4">
    <location>
        <begin position="359"/>
        <end position="376"/>
    </location>
</feature>
<organism evidence="5 6">
    <name type="scientific">Aromatoleum diolicum</name>
    <dbReference type="NCBI Taxonomy" id="75796"/>
    <lineage>
        <taxon>Bacteria</taxon>
        <taxon>Pseudomonadati</taxon>
        <taxon>Pseudomonadota</taxon>
        <taxon>Betaproteobacteria</taxon>
        <taxon>Rhodocyclales</taxon>
        <taxon>Rhodocyclaceae</taxon>
        <taxon>Aromatoleum</taxon>
    </lineage>
</organism>
<dbReference type="Pfam" id="PF13432">
    <property type="entry name" value="TPR_16"/>
    <property type="match status" value="3"/>
</dbReference>
<evidence type="ECO:0000313" key="5">
    <source>
        <dbReference type="EMBL" id="NMG77274.1"/>
    </source>
</evidence>
<feature type="transmembrane region" description="Helical" evidence="4">
    <location>
        <begin position="305"/>
        <end position="326"/>
    </location>
</feature>
<evidence type="ECO:0000256" key="3">
    <source>
        <dbReference type="PROSITE-ProRule" id="PRU00339"/>
    </source>
</evidence>
<dbReference type="PANTHER" id="PTHR44227:SF3">
    <property type="entry name" value="PROTEIN O-MANNOSYL-TRANSFERASE TMTC4"/>
    <property type="match status" value="1"/>
</dbReference>
<feature type="transmembrane region" description="Helical" evidence="4">
    <location>
        <begin position="90"/>
        <end position="110"/>
    </location>
</feature>
<dbReference type="InterPro" id="IPR019734">
    <property type="entry name" value="TPR_rpt"/>
</dbReference>
<keyword evidence="1" id="KW-0677">Repeat</keyword>
<dbReference type="SMART" id="SM00028">
    <property type="entry name" value="TPR"/>
    <property type="match status" value="7"/>
</dbReference>
<evidence type="ECO:0000256" key="4">
    <source>
        <dbReference type="SAM" id="Phobius"/>
    </source>
</evidence>
<feature type="repeat" description="TPR" evidence="3">
    <location>
        <begin position="462"/>
        <end position="495"/>
    </location>
</feature>